<keyword evidence="15" id="KW-1185">Reference proteome</keyword>
<comment type="similarity">
    <text evidence="3">Belongs to the peptidase M50B family.</text>
</comment>
<evidence type="ECO:0000313" key="15">
    <source>
        <dbReference type="Proteomes" id="UP000295238"/>
    </source>
</evidence>
<evidence type="ECO:0000256" key="2">
    <source>
        <dbReference type="ARBA" id="ARBA00004141"/>
    </source>
</evidence>
<comment type="cofactor">
    <cofactor evidence="1">
        <name>Zn(2+)</name>
        <dbReference type="ChEBI" id="CHEBI:29105"/>
    </cofactor>
</comment>
<comment type="subcellular location">
    <subcellularLocation>
        <location evidence="2">Membrane</location>
        <topology evidence="2">Multi-pass membrane protein</topology>
    </subcellularLocation>
</comment>
<feature type="transmembrane region" description="Helical" evidence="12">
    <location>
        <begin position="157"/>
        <end position="177"/>
    </location>
</feature>
<dbReference type="Proteomes" id="UP000295238">
    <property type="component" value="Unassembled WGS sequence"/>
</dbReference>
<keyword evidence="11 12" id="KW-0472">Membrane</keyword>
<dbReference type="GO" id="GO:0016020">
    <property type="term" value="C:membrane"/>
    <property type="evidence" value="ECO:0007669"/>
    <property type="project" value="UniProtKB-SubCell"/>
</dbReference>
<keyword evidence="9 12" id="KW-1133">Transmembrane helix</keyword>
<dbReference type="PANTHER" id="PTHR39188">
    <property type="entry name" value="MEMBRANE-ASSOCIATED ZINC METALLOPROTEASE M50B"/>
    <property type="match status" value="1"/>
</dbReference>
<keyword evidence="4" id="KW-0645">Protease</keyword>
<organism evidence="14 15">
    <name type="scientific">Rhizobium deserti</name>
    <dbReference type="NCBI Taxonomy" id="2547961"/>
    <lineage>
        <taxon>Bacteria</taxon>
        <taxon>Pseudomonadati</taxon>
        <taxon>Pseudomonadota</taxon>
        <taxon>Alphaproteobacteria</taxon>
        <taxon>Hyphomicrobiales</taxon>
        <taxon>Rhizobiaceae</taxon>
        <taxon>Rhizobium/Agrobacterium group</taxon>
        <taxon>Rhizobium</taxon>
    </lineage>
</organism>
<sequence length="203" mass="22079">MKFRCYDGGLEVSYGSLPPVWIHGGIFLLAAFLTFPLWQAFTPRGFATASMVASGILLSILAHEAAHAWTAAKLGHRATLIRLHGGGGEAIWETDSYTRKDDGLITIAGPLAKLCLGLSCLVLYYLLLPDPTASFTPVPDRPWYSPPPSSPPAIFRALHWIAILNLVLTFVNLLPGLPLDGGHLFRHFLEVRIGPRRALFGPG</sequence>
<keyword evidence="8" id="KW-0862">Zinc</keyword>
<evidence type="ECO:0000256" key="8">
    <source>
        <dbReference type="ARBA" id="ARBA00022833"/>
    </source>
</evidence>
<evidence type="ECO:0000256" key="11">
    <source>
        <dbReference type="ARBA" id="ARBA00023136"/>
    </source>
</evidence>
<dbReference type="EMBL" id="SMTL01000011">
    <property type="protein sequence ID" value="TDK29596.1"/>
    <property type="molecule type" value="Genomic_DNA"/>
</dbReference>
<gene>
    <name evidence="14" type="ORF">E2F50_22410</name>
</gene>
<evidence type="ECO:0000256" key="5">
    <source>
        <dbReference type="ARBA" id="ARBA00022692"/>
    </source>
</evidence>
<dbReference type="InterPro" id="IPR008915">
    <property type="entry name" value="Peptidase_M50"/>
</dbReference>
<keyword evidence="5 12" id="KW-0812">Transmembrane</keyword>
<dbReference type="GO" id="GO:0046872">
    <property type="term" value="F:metal ion binding"/>
    <property type="evidence" value="ECO:0007669"/>
    <property type="project" value="UniProtKB-KW"/>
</dbReference>
<proteinExistence type="inferred from homology"/>
<keyword evidence="10" id="KW-0482">Metalloprotease</keyword>
<evidence type="ECO:0000256" key="10">
    <source>
        <dbReference type="ARBA" id="ARBA00023049"/>
    </source>
</evidence>
<evidence type="ECO:0000256" key="12">
    <source>
        <dbReference type="SAM" id="Phobius"/>
    </source>
</evidence>
<reference evidence="14 15" key="1">
    <citation type="submission" date="2019-03" db="EMBL/GenBank/DDBJ databases">
        <title>Rhizobium sp. nov., an bacterium isolated from biocrust in Mu Us Desert.</title>
        <authorList>
            <person name="Lixiong L."/>
        </authorList>
    </citation>
    <scope>NUCLEOTIDE SEQUENCE [LARGE SCALE GENOMIC DNA]</scope>
    <source>
        <strain evidence="14 15">SPY-1</strain>
    </source>
</reference>
<feature type="transmembrane region" description="Helical" evidence="12">
    <location>
        <begin position="104"/>
        <end position="127"/>
    </location>
</feature>
<evidence type="ECO:0000313" key="14">
    <source>
        <dbReference type="EMBL" id="TDK29596.1"/>
    </source>
</evidence>
<protein>
    <recommendedName>
        <fullName evidence="13">Peptidase M50 domain-containing protein</fullName>
    </recommendedName>
</protein>
<evidence type="ECO:0000256" key="4">
    <source>
        <dbReference type="ARBA" id="ARBA00022670"/>
    </source>
</evidence>
<dbReference type="GO" id="GO:0008237">
    <property type="term" value="F:metallopeptidase activity"/>
    <property type="evidence" value="ECO:0007669"/>
    <property type="project" value="UniProtKB-KW"/>
</dbReference>
<dbReference type="AlphaFoldDB" id="A0A4R5U6B1"/>
<evidence type="ECO:0000256" key="1">
    <source>
        <dbReference type="ARBA" id="ARBA00001947"/>
    </source>
</evidence>
<name>A0A4R5U6B1_9HYPH</name>
<evidence type="ECO:0000256" key="9">
    <source>
        <dbReference type="ARBA" id="ARBA00022989"/>
    </source>
</evidence>
<feature type="domain" description="Peptidase M50" evidence="13">
    <location>
        <begin position="155"/>
        <end position="191"/>
    </location>
</feature>
<evidence type="ECO:0000256" key="6">
    <source>
        <dbReference type="ARBA" id="ARBA00022723"/>
    </source>
</evidence>
<keyword evidence="7" id="KW-0378">Hydrolase</keyword>
<feature type="transmembrane region" description="Helical" evidence="12">
    <location>
        <begin position="20"/>
        <end position="41"/>
    </location>
</feature>
<keyword evidence="6" id="KW-0479">Metal-binding</keyword>
<evidence type="ECO:0000259" key="13">
    <source>
        <dbReference type="Pfam" id="PF02163"/>
    </source>
</evidence>
<dbReference type="Pfam" id="PF02163">
    <property type="entry name" value="Peptidase_M50"/>
    <property type="match status" value="1"/>
</dbReference>
<evidence type="ECO:0000256" key="7">
    <source>
        <dbReference type="ARBA" id="ARBA00022801"/>
    </source>
</evidence>
<accession>A0A4R5U6B1</accession>
<evidence type="ECO:0000256" key="3">
    <source>
        <dbReference type="ARBA" id="ARBA00007931"/>
    </source>
</evidence>
<dbReference type="GO" id="GO:0006508">
    <property type="term" value="P:proteolysis"/>
    <property type="evidence" value="ECO:0007669"/>
    <property type="project" value="UniProtKB-KW"/>
</dbReference>
<comment type="caution">
    <text evidence="14">The sequence shown here is derived from an EMBL/GenBank/DDBJ whole genome shotgun (WGS) entry which is preliminary data.</text>
</comment>
<dbReference type="PANTHER" id="PTHR39188:SF3">
    <property type="entry name" value="STAGE IV SPORULATION PROTEIN FB"/>
    <property type="match status" value="1"/>
</dbReference>